<dbReference type="Gene3D" id="1.10.3730.20">
    <property type="match status" value="2"/>
</dbReference>
<evidence type="ECO:0000313" key="6">
    <source>
        <dbReference type="Proteomes" id="UP001275049"/>
    </source>
</evidence>
<feature type="transmembrane region" description="Helical" evidence="2">
    <location>
        <begin position="6"/>
        <end position="24"/>
    </location>
</feature>
<evidence type="ECO:0000313" key="7">
    <source>
        <dbReference type="Proteomes" id="UP001281731"/>
    </source>
</evidence>
<dbReference type="InterPro" id="IPR037185">
    <property type="entry name" value="EmrE-like"/>
</dbReference>
<keyword evidence="2" id="KW-1133">Transmembrane helix</keyword>
<comment type="similarity">
    <text evidence="1">Belongs to the EamA transporter family.</text>
</comment>
<dbReference type="PANTHER" id="PTHR22911:SF137">
    <property type="entry name" value="SOLUTE CARRIER FAMILY 35 MEMBER G2-RELATED"/>
    <property type="match status" value="1"/>
</dbReference>
<feature type="transmembrane region" description="Helical" evidence="2">
    <location>
        <begin position="233"/>
        <end position="252"/>
    </location>
</feature>
<dbReference type="PANTHER" id="PTHR22911">
    <property type="entry name" value="ACYL-MALONYL CONDENSING ENZYME-RELATED"/>
    <property type="match status" value="1"/>
</dbReference>
<feature type="transmembrane region" description="Helical" evidence="2">
    <location>
        <begin position="64"/>
        <end position="82"/>
    </location>
</feature>
<protein>
    <submittedName>
        <fullName evidence="5">EamA family transporter</fullName>
    </submittedName>
</protein>
<dbReference type="Proteomes" id="UP001275049">
    <property type="component" value="Unassembled WGS sequence"/>
</dbReference>
<accession>A0AAW9HVT1</accession>
<reference evidence="5 6" key="1">
    <citation type="submission" date="2023-10" db="EMBL/GenBank/DDBJ databases">
        <title>Whole Genome based description of the genera Actinobaculum and Actinotignum reveals a complex phylogenetic relationship within the species included in the genus Actinotignum.</title>
        <authorList>
            <person name="Jensen C.S."/>
            <person name="Dargis R."/>
            <person name="Kemp M."/>
            <person name="Christensen J.J."/>
        </authorList>
    </citation>
    <scope>NUCLEOTIDE SEQUENCE</scope>
    <source>
        <strain evidence="5">SLA_B511</strain>
        <strain evidence="4 6">SLA_B974</strain>
    </source>
</reference>
<feature type="transmembrane region" description="Helical" evidence="2">
    <location>
        <begin position="287"/>
        <end position="305"/>
    </location>
</feature>
<feature type="transmembrane region" description="Helical" evidence="2">
    <location>
        <begin position="169"/>
        <end position="189"/>
    </location>
</feature>
<feature type="transmembrane region" description="Helical" evidence="2">
    <location>
        <begin position="119"/>
        <end position="137"/>
    </location>
</feature>
<feature type="transmembrane region" description="Helical" evidence="2">
    <location>
        <begin position="258"/>
        <end position="280"/>
    </location>
</feature>
<dbReference type="EMBL" id="JAWNGC010000005">
    <property type="protein sequence ID" value="MDY5155183.1"/>
    <property type="molecule type" value="Genomic_DNA"/>
</dbReference>
<evidence type="ECO:0000313" key="5">
    <source>
        <dbReference type="EMBL" id="MDY5155183.1"/>
    </source>
</evidence>
<gene>
    <name evidence="5" type="ORF">R6G80_05515</name>
    <name evidence="4" type="ORF">R6G86_03005</name>
</gene>
<evidence type="ECO:0000313" key="4">
    <source>
        <dbReference type="EMBL" id="MDY5132715.1"/>
    </source>
</evidence>
<evidence type="ECO:0000256" key="2">
    <source>
        <dbReference type="SAM" id="Phobius"/>
    </source>
</evidence>
<dbReference type="Proteomes" id="UP001281731">
    <property type="component" value="Unassembled WGS sequence"/>
</dbReference>
<keyword evidence="2" id="KW-0812">Transmembrane</keyword>
<keyword evidence="2" id="KW-0472">Membrane</keyword>
<evidence type="ECO:0000259" key="3">
    <source>
        <dbReference type="Pfam" id="PF00892"/>
    </source>
</evidence>
<feature type="transmembrane region" description="Helical" evidence="2">
    <location>
        <begin position="36"/>
        <end position="58"/>
    </location>
</feature>
<comment type="caution">
    <text evidence="5">The sequence shown here is derived from an EMBL/GenBank/DDBJ whole genome shotgun (WGS) entry which is preliminary data.</text>
</comment>
<dbReference type="SUPFAM" id="SSF103481">
    <property type="entry name" value="Multidrug resistance efflux transporter EmrE"/>
    <property type="match status" value="2"/>
</dbReference>
<keyword evidence="6" id="KW-1185">Reference proteome</keyword>
<dbReference type="RefSeq" id="WP_320755043.1">
    <property type="nucleotide sequence ID" value="NZ_CP171105.1"/>
</dbReference>
<dbReference type="GO" id="GO:0016020">
    <property type="term" value="C:membrane"/>
    <property type="evidence" value="ECO:0007669"/>
    <property type="project" value="InterPro"/>
</dbReference>
<feature type="transmembrane region" description="Helical" evidence="2">
    <location>
        <begin position="94"/>
        <end position="113"/>
    </location>
</feature>
<feature type="domain" description="EamA" evidence="3">
    <location>
        <begin position="168"/>
        <end position="303"/>
    </location>
</feature>
<name>A0AAW9HVT1_9ACTO</name>
<dbReference type="Pfam" id="PF00892">
    <property type="entry name" value="EamA"/>
    <property type="match status" value="2"/>
</dbReference>
<dbReference type="EMBL" id="JAWNGA010000003">
    <property type="protein sequence ID" value="MDY5132715.1"/>
    <property type="molecule type" value="Genomic_DNA"/>
</dbReference>
<dbReference type="InterPro" id="IPR000620">
    <property type="entry name" value="EamA_dom"/>
</dbReference>
<dbReference type="AlphaFoldDB" id="A0AAW9HVT1"/>
<evidence type="ECO:0000256" key="1">
    <source>
        <dbReference type="ARBA" id="ARBA00007362"/>
    </source>
</evidence>
<sequence length="306" mass="33177">MWIVYAVGAAFFAGITSILGKMGVKTTPSSLATTLRTVVVLIFAGLMVAIAGSFPTMATISAKTWVFLVLSGIATGGSWLCFFRALQIGPVSKIAVIDKSSIILTVLLAIFLLNERYHLWIQLFGITLIAIGTFMMMERKKKRAVTHETTSHTPSSSPQTINLPHKSSWLIYALASAIFASLTAIFGKVGIENVEPNLGTFIRTVVVLIMAYLVTFVKKEFVPLRTISVKETVYMVLSGIATGASWLCYWKAMHDGPASVIAPIDKLSILVTIALAWIFFKEKQSKMALSGLAILVAGTFVMLFAA</sequence>
<feature type="transmembrane region" description="Helical" evidence="2">
    <location>
        <begin position="201"/>
        <end position="221"/>
    </location>
</feature>
<feature type="domain" description="EamA" evidence="3">
    <location>
        <begin position="1"/>
        <end position="136"/>
    </location>
</feature>
<proteinExistence type="inferred from homology"/>
<organism evidence="5 7">
    <name type="scientific">Actinotignum urinale</name>
    <dbReference type="NCBI Taxonomy" id="190146"/>
    <lineage>
        <taxon>Bacteria</taxon>
        <taxon>Bacillati</taxon>
        <taxon>Actinomycetota</taxon>
        <taxon>Actinomycetes</taxon>
        <taxon>Actinomycetales</taxon>
        <taxon>Actinomycetaceae</taxon>
        <taxon>Actinotignum</taxon>
    </lineage>
</organism>